<feature type="compositionally biased region" description="Basic residues" evidence="1">
    <location>
        <begin position="34"/>
        <end position="48"/>
    </location>
</feature>
<feature type="compositionally biased region" description="Basic and acidic residues" evidence="1">
    <location>
        <begin position="17"/>
        <end position="33"/>
    </location>
</feature>
<evidence type="ECO:0000313" key="3">
    <source>
        <dbReference type="Proteomes" id="UP000187608"/>
    </source>
</evidence>
<evidence type="ECO:0000256" key="1">
    <source>
        <dbReference type="SAM" id="MobiDB-lite"/>
    </source>
</evidence>
<sequence length="48" mass="5605">MTLLYVKAREGFDEDFKKSPVKNSEQKKADVKQKKSGKLFSKKKQTKQ</sequence>
<feature type="region of interest" description="Disordered" evidence="1">
    <location>
        <begin position="17"/>
        <end position="48"/>
    </location>
</feature>
<accession>A0A1N7JFL9</accession>
<gene>
    <name evidence="2" type="ORF">SAMN05421687_105218</name>
</gene>
<organism evidence="2 3">
    <name type="scientific">Salimicrobium flavidum</name>
    <dbReference type="NCBI Taxonomy" id="570947"/>
    <lineage>
        <taxon>Bacteria</taxon>
        <taxon>Bacillati</taxon>
        <taxon>Bacillota</taxon>
        <taxon>Bacilli</taxon>
        <taxon>Bacillales</taxon>
        <taxon>Bacillaceae</taxon>
        <taxon>Salimicrobium</taxon>
    </lineage>
</organism>
<proteinExistence type="predicted"/>
<dbReference type="AlphaFoldDB" id="A0A1N7JFL9"/>
<dbReference type="EMBL" id="FTOC01000005">
    <property type="protein sequence ID" value="SIS48109.1"/>
    <property type="molecule type" value="Genomic_DNA"/>
</dbReference>
<name>A0A1N7JFL9_9BACI</name>
<reference evidence="3" key="1">
    <citation type="submission" date="2017-01" db="EMBL/GenBank/DDBJ databases">
        <authorList>
            <person name="Varghese N."/>
            <person name="Submissions S."/>
        </authorList>
    </citation>
    <scope>NUCLEOTIDE SEQUENCE [LARGE SCALE GENOMIC DNA]</scope>
    <source>
        <strain evidence="3">DSM 23127</strain>
    </source>
</reference>
<keyword evidence="3" id="KW-1185">Reference proteome</keyword>
<protein>
    <submittedName>
        <fullName evidence="2">Uncharacterized protein</fullName>
    </submittedName>
</protein>
<dbReference type="Proteomes" id="UP000187608">
    <property type="component" value="Unassembled WGS sequence"/>
</dbReference>
<dbReference type="RefSeq" id="WP_200806508.1">
    <property type="nucleotide sequence ID" value="NZ_FTOC01000005.1"/>
</dbReference>
<evidence type="ECO:0000313" key="2">
    <source>
        <dbReference type="EMBL" id="SIS48109.1"/>
    </source>
</evidence>